<dbReference type="InterPro" id="IPR044855">
    <property type="entry name" value="CoA-Trfase_III_dom3_sf"/>
</dbReference>
<dbReference type="SUPFAM" id="SSF89796">
    <property type="entry name" value="CoA-transferase family III (CaiB/BaiF)"/>
    <property type="match status" value="1"/>
</dbReference>
<dbReference type="Gene3D" id="3.40.50.10540">
    <property type="entry name" value="Crotonobetainyl-coa:carnitine coa-transferase, domain 1"/>
    <property type="match status" value="1"/>
</dbReference>
<dbReference type="InterPro" id="IPR003673">
    <property type="entry name" value="CoA-Trfase_fam_III"/>
</dbReference>
<comment type="caution">
    <text evidence="3">The sequence shown here is derived from an EMBL/GenBank/DDBJ whole genome shotgun (WGS) entry which is preliminary data.</text>
</comment>
<dbReference type="AlphaFoldDB" id="A0A0M8PHK1"/>
<dbReference type="Gene3D" id="3.30.1540.10">
    <property type="entry name" value="formyl-coa transferase, domain 3"/>
    <property type="match status" value="1"/>
</dbReference>
<dbReference type="Pfam" id="PF02515">
    <property type="entry name" value="CoA_transf_3"/>
    <property type="match status" value="1"/>
</dbReference>
<dbReference type="EMBL" id="AZYO01000014">
    <property type="protein sequence ID" value="KOS56704.1"/>
    <property type="molecule type" value="Genomic_DNA"/>
</dbReference>
<dbReference type="GO" id="GO:0008410">
    <property type="term" value="F:CoA-transferase activity"/>
    <property type="evidence" value="ECO:0007669"/>
    <property type="project" value="TreeGrafter"/>
</dbReference>
<dbReference type="InterPro" id="IPR050483">
    <property type="entry name" value="CoA-transferase_III_domain"/>
</dbReference>
<keyword evidence="1 3" id="KW-0808">Transferase</keyword>
<reference evidence="4" key="2">
    <citation type="submission" date="2015-01" db="EMBL/GenBank/DDBJ databases">
        <title>Draft genome sequence of potential hydrocarbon metabolising strain of Rhodococcus rhodochrous.</title>
        <authorList>
            <person name="Aggarwal R.K."/>
            <person name="Dawar C."/>
        </authorList>
    </citation>
    <scope>NUCLEOTIDE SEQUENCE [LARGE SCALE GENOMIC DNA]</scope>
    <source>
        <strain evidence="4">KG-21</strain>
    </source>
</reference>
<organism evidence="3 4">
    <name type="scientific">Rhodococcus rhodochrous KG-21</name>
    <dbReference type="NCBI Taxonomy" id="1441923"/>
    <lineage>
        <taxon>Bacteria</taxon>
        <taxon>Bacillati</taxon>
        <taxon>Actinomycetota</taxon>
        <taxon>Actinomycetes</taxon>
        <taxon>Mycobacteriales</taxon>
        <taxon>Nocardiaceae</taxon>
        <taxon>Rhodococcus</taxon>
    </lineage>
</organism>
<dbReference type="RefSeq" id="WP_054372226.1">
    <property type="nucleotide sequence ID" value="NZ_AZYO01000014.1"/>
</dbReference>
<accession>A0A0M8PHK1</accession>
<evidence type="ECO:0000313" key="4">
    <source>
        <dbReference type="Proteomes" id="UP000037712"/>
    </source>
</evidence>
<dbReference type="InterPro" id="IPR023606">
    <property type="entry name" value="CoA-Trfase_III_dom_1_sf"/>
</dbReference>
<name>A0A0M8PHK1_RHORH</name>
<reference evidence="3 4" key="1">
    <citation type="journal article" date="2015" name="Genome Announc.">
        <title>Draft Genome Sequence of Rhodococcus rhodochrous Strain KG-21, a Soil Isolate from Oil Fields of Krishna-Godavari Basin, India.</title>
        <authorList>
            <person name="Dawar C."/>
            <person name="Aggarwal R.K."/>
        </authorList>
    </citation>
    <scope>NUCLEOTIDE SEQUENCE [LARGE SCALE GENOMIC DNA]</scope>
    <source>
        <strain evidence="3 4">KG-21</strain>
    </source>
</reference>
<dbReference type="PANTHER" id="PTHR48207">
    <property type="entry name" value="SUCCINATE--HYDROXYMETHYLGLUTARATE COA-TRANSFERASE"/>
    <property type="match status" value="1"/>
</dbReference>
<proteinExistence type="predicted"/>
<protein>
    <submittedName>
        <fullName evidence="3">CoA-transferase</fullName>
    </submittedName>
</protein>
<evidence type="ECO:0000256" key="1">
    <source>
        <dbReference type="ARBA" id="ARBA00022679"/>
    </source>
</evidence>
<dbReference type="Proteomes" id="UP000037712">
    <property type="component" value="Unassembled WGS sequence"/>
</dbReference>
<dbReference type="PATRIC" id="fig|1441923.3.peg.1819"/>
<evidence type="ECO:0000256" key="2">
    <source>
        <dbReference type="SAM" id="MobiDB-lite"/>
    </source>
</evidence>
<sequence length="412" mass="44253">MTTPQAPLAGIRVLDLSRILAAPMASQMLGDLGADVIKVERPGTGDDSRSYGPPFLQDGDGSPSQEAGFYLSCNRNKRSITIDHSTADGAQLVRELAESSDVLIENFRAGVLEKYGLDFDTLHASNPRLVYCSVTGYGQDGPYSRRPGYDGVFQAMSGMMSVSGLPEGVPGAGPMKVGVSMIDILTGLYASNAILAALRYRDTVGGTGQHIDMSLLDCGVASLSHFVQNYLISGVAAPRRGNGGFGGIPSQTFRCADGEEFFLVASTPKQWAGVTKVIARPDLADDERFATVSARIAHRDLVLKTLAEIFVTQSADHWVSMLEAEDVPVSPVNDMNGVFANPQVDHRGLRMTVEHPVAGTVDLLRNPIRMSATPIEEYRTPPTLGQHTREVLEQVLGKTPDEIEHLEQIGAV</sequence>
<dbReference type="PANTHER" id="PTHR48207:SF3">
    <property type="entry name" value="SUCCINATE--HYDROXYMETHYLGLUTARATE COA-TRANSFERASE"/>
    <property type="match status" value="1"/>
</dbReference>
<gene>
    <name evidence="3" type="ORF">Z051_08235</name>
</gene>
<evidence type="ECO:0000313" key="3">
    <source>
        <dbReference type="EMBL" id="KOS56704.1"/>
    </source>
</evidence>
<feature type="region of interest" description="Disordered" evidence="2">
    <location>
        <begin position="41"/>
        <end position="64"/>
    </location>
</feature>